<feature type="compositionally biased region" description="Polar residues" evidence="5">
    <location>
        <begin position="294"/>
        <end position="307"/>
    </location>
</feature>
<organism evidence="7 8">
    <name type="scientific">Sinocyclocheilus rhinocerous</name>
    <dbReference type="NCBI Taxonomy" id="307959"/>
    <lineage>
        <taxon>Eukaryota</taxon>
        <taxon>Metazoa</taxon>
        <taxon>Chordata</taxon>
        <taxon>Craniata</taxon>
        <taxon>Vertebrata</taxon>
        <taxon>Euteleostomi</taxon>
        <taxon>Actinopterygii</taxon>
        <taxon>Neopterygii</taxon>
        <taxon>Teleostei</taxon>
        <taxon>Ostariophysi</taxon>
        <taxon>Cypriniformes</taxon>
        <taxon>Cyprinidae</taxon>
        <taxon>Cyprininae</taxon>
        <taxon>Sinocyclocheilus</taxon>
    </lineage>
</organism>
<dbReference type="GO" id="GO:0004386">
    <property type="term" value="F:helicase activity"/>
    <property type="evidence" value="ECO:0007669"/>
    <property type="project" value="UniProtKB-KW"/>
</dbReference>
<dbReference type="PANTHER" id="PTHR45766">
    <property type="entry name" value="DNA ANNEALING HELICASE AND ENDONUCLEASE ZRANB3 FAMILY MEMBER"/>
    <property type="match status" value="1"/>
</dbReference>
<dbReference type="Proteomes" id="UP000472270">
    <property type="component" value="Unassembled WGS sequence"/>
</dbReference>
<proteinExistence type="predicted"/>
<dbReference type="Ensembl" id="ENSSRHT00000028070.1">
    <property type="protein sequence ID" value="ENSSRHP00000027268.1"/>
    <property type="gene ID" value="ENSSRHG00000014209.1"/>
</dbReference>
<feature type="region of interest" description="Disordered" evidence="5">
    <location>
        <begin position="78"/>
        <end position="117"/>
    </location>
</feature>
<dbReference type="GO" id="GO:0006281">
    <property type="term" value="P:DNA repair"/>
    <property type="evidence" value="ECO:0007669"/>
    <property type="project" value="TreeGrafter"/>
</dbReference>
<dbReference type="GO" id="GO:0008270">
    <property type="term" value="F:zinc ion binding"/>
    <property type="evidence" value="ECO:0007669"/>
    <property type="project" value="InterPro"/>
</dbReference>
<evidence type="ECO:0000313" key="8">
    <source>
        <dbReference type="Proteomes" id="UP000472270"/>
    </source>
</evidence>
<keyword evidence="1" id="KW-0547">Nucleotide-binding</keyword>
<keyword evidence="2" id="KW-0378">Hydrolase</keyword>
<dbReference type="CDD" id="cd00085">
    <property type="entry name" value="HNHc"/>
    <property type="match status" value="1"/>
</dbReference>
<dbReference type="GO" id="GO:0031297">
    <property type="term" value="P:replication fork processing"/>
    <property type="evidence" value="ECO:0007669"/>
    <property type="project" value="TreeGrafter"/>
</dbReference>
<evidence type="ECO:0000256" key="3">
    <source>
        <dbReference type="ARBA" id="ARBA00022806"/>
    </source>
</evidence>
<dbReference type="GO" id="GO:0003676">
    <property type="term" value="F:nucleic acid binding"/>
    <property type="evidence" value="ECO:0007669"/>
    <property type="project" value="InterPro"/>
</dbReference>
<accession>A0A673HIW7</accession>
<keyword evidence="8" id="KW-1185">Reference proteome</keyword>
<dbReference type="InterPro" id="IPR002711">
    <property type="entry name" value="HNH"/>
</dbReference>
<dbReference type="AlphaFoldDB" id="A0A673HIW7"/>
<reference evidence="7" key="2">
    <citation type="submission" date="2025-09" db="UniProtKB">
        <authorList>
            <consortium name="Ensembl"/>
        </authorList>
    </citation>
    <scope>IDENTIFICATION</scope>
</reference>
<evidence type="ECO:0000256" key="2">
    <source>
        <dbReference type="ARBA" id="ARBA00022801"/>
    </source>
</evidence>
<evidence type="ECO:0000259" key="6">
    <source>
        <dbReference type="Pfam" id="PF01844"/>
    </source>
</evidence>
<reference evidence="7" key="1">
    <citation type="submission" date="2025-08" db="UniProtKB">
        <authorList>
            <consortium name="Ensembl"/>
        </authorList>
    </citation>
    <scope>IDENTIFICATION</scope>
</reference>
<keyword evidence="4" id="KW-0067">ATP-binding</keyword>
<feature type="region of interest" description="Disordered" evidence="5">
    <location>
        <begin position="280"/>
        <end position="307"/>
    </location>
</feature>
<dbReference type="GO" id="GO:0005524">
    <property type="term" value="F:ATP binding"/>
    <property type="evidence" value="ECO:0007669"/>
    <property type="project" value="UniProtKB-KW"/>
</dbReference>
<sequence length="487" mass="56047">MGQTTTIHIHYLIAKGTFDTVIWAMLNRKVGDQEKWVFLNLAQAWTPSDTMKGDSEDDKDGTFFSHFEKDKQHDIRLFFSPSMNKEKKRKRTGDSHTDGSPLPQSPRGRSQFGPRRSRPMLTFEITKTNTPLPHQVHTQKESDNSVPVYDCLKFCASKNTDRIYIYDKDGLPLHCNFIPLDIRLQNWEELPPEFNHSENRRQVVRFVREWSSLTAMRQRMGEEEWKSFSQPHPAAGGAHTIPALAQQHLQARKHTYTIKAGELWDLWADLNLVEHHRTITEEPSRTSQNHHRTSQNYHRTSQNHQPTNTTAGYLQAVDSAGTPLCLSCRKPSGEHHGWAGGFCSPACTEDFQLRSNQGYMRTHVLEKEQGVCQHCGLNAHQLYVQVRDAPRIHRNEMLDNTWLAQLPLKQVGLICRTLICIFGHFFLDHINPVYRGGGQCSLVNLQTLCTVCHRMRTTQQAKDRSQMKRDQAASKLASDITRFFVKK</sequence>
<dbReference type="GO" id="GO:0016787">
    <property type="term" value="F:hydrolase activity"/>
    <property type="evidence" value="ECO:0007669"/>
    <property type="project" value="UniProtKB-KW"/>
</dbReference>
<evidence type="ECO:0000256" key="1">
    <source>
        <dbReference type="ARBA" id="ARBA00022741"/>
    </source>
</evidence>
<feature type="domain" description="HNH" evidence="6">
    <location>
        <begin position="427"/>
        <end position="458"/>
    </location>
</feature>
<protein>
    <recommendedName>
        <fullName evidence="6">HNH domain-containing protein</fullName>
    </recommendedName>
</protein>
<evidence type="ECO:0000256" key="4">
    <source>
        <dbReference type="ARBA" id="ARBA00022840"/>
    </source>
</evidence>
<name>A0A673HIW7_9TELE</name>
<dbReference type="GO" id="GO:0043596">
    <property type="term" value="C:nuclear replication fork"/>
    <property type="evidence" value="ECO:0007669"/>
    <property type="project" value="TreeGrafter"/>
</dbReference>
<dbReference type="PANTHER" id="PTHR45766:SF3">
    <property type="entry name" value="DNA ANNEALING HELICASE AND ENDONUCLEASE ZRANB3"/>
    <property type="match status" value="1"/>
</dbReference>
<dbReference type="Pfam" id="PF01844">
    <property type="entry name" value="HNH"/>
    <property type="match status" value="1"/>
</dbReference>
<dbReference type="GO" id="GO:0004520">
    <property type="term" value="F:DNA endonuclease activity"/>
    <property type="evidence" value="ECO:0007669"/>
    <property type="project" value="TreeGrafter"/>
</dbReference>
<evidence type="ECO:0000256" key="5">
    <source>
        <dbReference type="SAM" id="MobiDB-lite"/>
    </source>
</evidence>
<evidence type="ECO:0000313" key="7">
    <source>
        <dbReference type="Ensembl" id="ENSSRHP00000027268.1"/>
    </source>
</evidence>
<dbReference type="InterPro" id="IPR003615">
    <property type="entry name" value="HNH_nuc"/>
</dbReference>
<keyword evidence="3" id="KW-0347">Helicase</keyword>